<dbReference type="Gene3D" id="3.40.50.720">
    <property type="entry name" value="NAD(P)-binding Rossmann-like Domain"/>
    <property type="match status" value="1"/>
</dbReference>
<dbReference type="Pfam" id="PF01408">
    <property type="entry name" value="GFO_IDH_MocA"/>
    <property type="match status" value="1"/>
</dbReference>
<dbReference type="SUPFAM" id="SSF51735">
    <property type="entry name" value="NAD(P)-binding Rossmann-fold domains"/>
    <property type="match status" value="1"/>
</dbReference>
<reference evidence="1 2" key="1">
    <citation type="submission" date="2014-09" db="EMBL/GenBank/DDBJ databases">
        <title>A draft genome sequence for Xanthomonas axonopodis pv. vasculorum NCPPB 900.</title>
        <authorList>
            <person name="Harrison J."/>
            <person name="Studholme D.J."/>
        </authorList>
    </citation>
    <scope>NUCLEOTIDE SEQUENCE [LARGE SCALE GENOMIC DNA]</scope>
    <source>
        <strain evidence="1 2">NCPPB 900</strain>
    </source>
</reference>
<name>A0A098Q2Z3_9XANT</name>
<dbReference type="EMBL" id="JPHD02000032">
    <property type="protein sequence ID" value="KGE53238.1"/>
    <property type="molecule type" value="Genomic_DNA"/>
</dbReference>
<dbReference type="GO" id="GO:0000166">
    <property type="term" value="F:nucleotide binding"/>
    <property type="evidence" value="ECO:0007669"/>
    <property type="project" value="InterPro"/>
</dbReference>
<dbReference type="InterPro" id="IPR050463">
    <property type="entry name" value="Gfo/Idh/MocA_oxidrdct_glycsds"/>
</dbReference>
<dbReference type="STRING" id="325777.GW15_0203390"/>
<dbReference type="PANTHER" id="PTHR43818:SF7">
    <property type="entry name" value="DEHYDROGENASE"/>
    <property type="match status" value="1"/>
</dbReference>
<comment type="caution">
    <text evidence="1">The sequence shown here is derived from an EMBL/GenBank/DDBJ whole genome shotgun (WGS) entry which is preliminary data.</text>
</comment>
<dbReference type="AlphaFoldDB" id="A0A098Q2Z3"/>
<dbReference type="eggNOG" id="COG0673">
    <property type="taxonomic scope" value="Bacteria"/>
</dbReference>
<gene>
    <name evidence="1" type="ORF">GW15_0203390</name>
</gene>
<dbReference type="GeneID" id="58004470"/>
<protein>
    <submittedName>
        <fullName evidence="1">D-galactose 1-dehydrogenase</fullName>
    </submittedName>
</protein>
<dbReference type="PANTHER" id="PTHR43818">
    <property type="entry name" value="BCDNA.GH03377"/>
    <property type="match status" value="1"/>
</dbReference>
<evidence type="ECO:0000313" key="1">
    <source>
        <dbReference type="EMBL" id="KGE53238.1"/>
    </source>
</evidence>
<dbReference type="Proteomes" id="UP000028012">
    <property type="component" value="Unassembled WGS sequence"/>
</dbReference>
<accession>A0A098Q2Z3</accession>
<organism evidence="1 2">
    <name type="scientific">Xanthomonas axonopodis pv. vasculorum</name>
    <dbReference type="NCBI Taxonomy" id="325777"/>
    <lineage>
        <taxon>Bacteria</taxon>
        <taxon>Pseudomonadati</taxon>
        <taxon>Pseudomonadota</taxon>
        <taxon>Gammaproteobacteria</taxon>
        <taxon>Lysobacterales</taxon>
        <taxon>Lysobacteraceae</taxon>
        <taxon>Xanthomonas</taxon>
    </lineage>
</organism>
<evidence type="ECO:0000313" key="2">
    <source>
        <dbReference type="Proteomes" id="UP000028012"/>
    </source>
</evidence>
<dbReference type="InterPro" id="IPR000683">
    <property type="entry name" value="Gfo/Idh/MocA-like_OxRdtase_N"/>
</dbReference>
<sequence>MKHPDALRIALVGIGKIARDQHVPTIAARDDVQLVATVSRHGTVEGVPAYHTLEDAFAAQPQIEAVALCTPPVGRHALAQAALMAGRHVFLEKPPAATLAEIHDLQDVAQRAQRTLFTSWHSRCAAGVEPARAWLADKQLVRAHITWKEDVRHWHPGQDWILEPGGMGVFDPGINALSIATHLLPRSLALRDAELHTPENRQAPLYARLAFVDTAGLPVTAEFDFLQTGHQRWDIEVETTAGLLMLSEGGAKLSIDGQPQALPARSEYDGLYGRFVQLVRAGQSEVDIAPFVHVADAFKLGARQVTAPFAW</sequence>
<dbReference type="Gene3D" id="3.30.360.10">
    <property type="entry name" value="Dihydrodipicolinate Reductase, domain 2"/>
    <property type="match status" value="1"/>
</dbReference>
<dbReference type="RefSeq" id="WP_042821293.1">
    <property type="nucleotide sequence ID" value="NZ_CP053649.1"/>
</dbReference>
<dbReference type="HOGENOM" id="CLU_057064_0_0_6"/>
<proteinExistence type="predicted"/>
<dbReference type="InterPro" id="IPR036291">
    <property type="entry name" value="NAD(P)-bd_dom_sf"/>
</dbReference>